<feature type="domain" description="EamA" evidence="7">
    <location>
        <begin position="146"/>
        <end position="274"/>
    </location>
</feature>
<name>A0A4R7J972_9ACTN</name>
<dbReference type="InterPro" id="IPR050638">
    <property type="entry name" value="AA-Vitamin_Transporters"/>
</dbReference>
<reference evidence="8 9" key="1">
    <citation type="submission" date="2019-03" db="EMBL/GenBank/DDBJ databases">
        <title>Genomic Encyclopedia of Archaeal and Bacterial Type Strains, Phase II (KMG-II): from individual species to whole genera.</title>
        <authorList>
            <person name="Goeker M."/>
        </authorList>
    </citation>
    <scope>NUCLEOTIDE SEQUENCE [LARGE SCALE GENOMIC DNA]</scope>
    <source>
        <strain evidence="8 9">DSM 24323</strain>
    </source>
</reference>
<keyword evidence="3 6" id="KW-0812">Transmembrane</keyword>
<dbReference type="InterPro" id="IPR037185">
    <property type="entry name" value="EmrE-like"/>
</dbReference>
<feature type="transmembrane region" description="Helical" evidence="6">
    <location>
        <begin position="236"/>
        <end position="256"/>
    </location>
</feature>
<comment type="caution">
    <text evidence="8">The sequence shown here is derived from an EMBL/GenBank/DDBJ whole genome shotgun (WGS) entry which is preliminary data.</text>
</comment>
<comment type="subcellular location">
    <subcellularLocation>
        <location evidence="1">Membrane</location>
        <topology evidence="1">Multi-pass membrane protein</topology>
    </subcellularLocation>
</comment>
<feature type="transmembrane region" description="Helical" evidence="6">
    <location>
        <begin position="262"/>
        <end position="280"/>
    </location>
</feature>
<evidence type="ECO:0000256" key="5">
    <source>
        <dbReference type="ARBA" id="ARBA00023136"/>
    </source>
</evidence>
<evidence type="ECO:0000256" key="6">
    <source>
        <dbReference type="SAM" id="Phobius"/>
    </source>
</evidence>
<dbReference type="AlphaFoldDB" id="A0A4R7J972"/>
<dbReference type="EMBL" id="SOAW01000001">
    <property type="protein sequence ID" value="TDT34062.1"/>
    <property type="molecule type" value="Genomic_DNA"/>
</dbReference>
<feature type="transmembrane region" description="Helical" evidence="6">
    <location>
        <begin position="176"/>
        <end position="198"/>
    </location>
</feature>
<gene>
    <name evidence="8" type="ORF">CLV29_1709</name>
</gene>
<keyword evidence="9" id="KW-1185">Reference proteome</keyword>
<dbReference type="GO" id="GO:0016020">
    <property type="term" value="C:membrane"/>
    <property type="evidence" value="ECO:0007669"/>
    <property type="project" value="UniProtKB-SubCell"/>
</dbReference>
<evidence type="ECO:0000256" key="3">
    <source>
        <dbReference type="ARBA" id="ARBA00022692"/>
    </source>
</evidence>
<keyword evidence="5 6" id="KW-0472">Membrane</keyword>
<dbReference type="Proteomes" id="UP000295371">
    <property type="component" value="Unassembled WGS sequence"/>
</dbReference>
<proteinExistence type="inferred from homology"/>
<dbReference type="PANTHER" id="PTHR32322">
    <property type="entry name" value="INNER MEMBRANE TRANSPORTER"/>
    <property type="match status" value="1"/>
</dbReference>
<evidence type="ECO:0000256" key="2">
    <source>
        <dbReference type="ARBA" id="ARBA00007362"/>
    </source>
</evidence>
<sequence length="299" mass="30372">MSPETDDRRRLAGGLAASLGASVSNQTGAAVGALAFAMIGPTGVVAVRQVVTATALAVIARPRIRSLSLHQLAPALALAAVFSVMNISLYAAIDRIGLGLAVTIEFLGPLAVAVAASRKPLDLLCILGAGIGVWVLVDPSPTSDLLGIGLALLAATAWAVYILVNRSLGARLPGIEGTAVASILSAGVWAPIGLLWFLLHPPSAVAIALAAVCGLLASALPYSLDVIALRRIPAGLFGTITSVNPVLAALAGLLILGQTLSGREWLGIAIVVVCNIVVTARQFRQRRPGPAPADLDPPA</sequence>
<feature type="transmembrane region" description="Helical" evidence="6">
    <location>
        <begin position="96"/>
        <end position="114"/>
    </location>
</feature>
<dbReference type="Gene3D" id="1.10.3730.20">
    <property type="match status" value="1"/>
</dbReference>
<feature type="transmembrane region" description="Helical" evidence="6">
    <location>
        <begin position="72"/>
        <end position="90"/>
    </location>
</feature>
<dbReference type="Pfam" id="PF00892">
    <property type="entry name" value="EamA"/>
    <property type="match status" value="1"/>
</dbReference>
<evidence type="ECO:0000256" key="1">
    <source>
        <dbReference type="ARBA" id="ARBA00004141"/>
    </source>
</evidence>
<evidence type="ECO:0000259" key="7">
    <source>
        <dbReference type="Pfam" id="PF00892"/>
    </source>
</evidence>
<feature type="transmembrane region" description="Helical" evidence="6">
    <location>
        <begin position="143"/>
        <end position="164"/>
    </location>
</feature>
<accession>A0A4R7J972</accession>
<evidence type="ECO:0000256" key="4">
    <source>
        <dbReference type="ARBA" id="ARBA00022989"/>
    </source>
</evidence>
<dbReference type="PANTHER" id="PTHR32322:SF2">
    <property type="entry name" value="EAMA DOMAIN-CONTAINING PROTEIN"/>
    <property type="match status" value="1"/>
</dbReference>
<dbReference type="InterPro" id="IPR000620">
    <property type="entry name" value="EamA_dom"/>
</dbReference>
<dbReference type="RefSeq" id="WP_208292814.1">
    <property type="nucleotide sequence ID" value="NZ_SOAW01000001.1"/>
</dbReference>
<comment type="similarity">
    <text evidence="2">Belongs to the EamA transporter family.</text>
</comment>
<protein>
    <submittedName>
        <fullName evidence="8">Inner membrane transporter RhtA</fullName>
    </submittedName>
</protein>
<organism evidence="8 9">
    <name type="scientific">Naumannella halotolerans</name>
    <dbReference type="NCBI Taxonomy" id="993414"/>
    <lineage>
        <taxon>Bacteria</taxon>
        <taxon>Bacillati</taxon>
        <taxon>Actinomycetota</taxon>
        <taxon>Actinomycetes</taxon>
        <taxon>Propionibacteriales</taxon>
        <taxon>Propionibacteriaceae</taxon>
        <taxon>Naumannella</taxon>
    </lineage>
</organism>
<dbReference type="SUPFAM" id="SSF103481">
    <property type="entry name" value="Multidrug resistance efflux transporter EmrE"/>
    <property type="match status" value="1"/>
</dbReference>
<keyword evidence="4 6" id="KW-1133">Transmembrane helix</keyword>
<feature type="transmembrane region" description="Helical" evidence="6">
    <location>
        <begin position="204"/>
        <end position="224"/>
    </location>
</feature>
<evidence type="ECO:0000313" key="9">
    <source>
        <dbReference type="Proteomes" id="UP000295371"/>
    </source>
</evidence>
<feature type="transmembrane region" description="Helical" evidence="6">
    <location>
        <begin position="39"/>
        <end position="60"/>
    </location>
</feature>
<evidence type="ECO:0000313" key="8">
    <source>
        <dbReference type="EMBL" id="TDT34062.1"/>
    </source>
</evidence>